<dbReference type="GO" id="GO:0004170">
    <property type="term" value="F:dUTP diphosphatase activity"/>
    <property type="evidence" value="ECO:0007669"/>
    <property type="project" value="UniProtKB-EC"/>
</dbReference>
<dbReference type="Gene3D" id="2.70.40.10">
    <property type="match status" value="1"/>
</dbReference>
<evidence type="ECO:0000259" key="6">
    <source>
        <dbReference type="Pfam" id="PF00692"/>
    </source>
</evidence>
<dbReference type="EC" id="3.6.1.23" evidence="2"/>
<accession>A0A4P6JZ54</accession>
<dbReference type="GO" id="GO:0046081">
    <property type="term" value="P:dUTP catabolic process"/>
    <property type="evidence" value="ECO:0007669"/>
    <property type="project" value="InterPro"/>
</dbReference>
<dbReference type="SUPFAM" id="SSF51283">
    <property type="entry name" value="dUTPase-like"/>
    <property type="match status" value="1"/>
</dbReference>
<dbReference type="InterPro" id="IPR036157">
    <property type="entry name" value="dUTPase-like_sf"/>
</dbReference>
<dbReference type="InterPro" id="IPR029054">
    <property type="entry name" value="dUTPase-like"/>
</dbReference>
<sequence length="149" mass="16082">MDASAQLLHVAIKRIDTDLPLPGYATAGSVGFDLLCREDTEVPPRKLGLIPANVIVRTPPGYMLLLTMRSSTARRKGLLIPNGVGIIDQDYCGEGDELLVSVYNFRDEAVTVRRGERVAQGIFVPIARVTWDEVEQVGQGRGGFGSTGA</sequence>
<dbReference type="NCBIfam" id="TIGR00576">
    <property type="entry name" value="dut"/>
    <property type="match status" value="1"/>
</dbReference>
<dbReference type="OrthoDB" id="9809956at2"/>
<dbReference type="NCBIfam" id="NF001862">
    <property type="entry name" value="PRK00601.1"/>
    <property type="match status" value="1"/>
</dbReference>
<evidence type="ECO:0000256" key="1">
    <source>
        <dbReference type="ARBA" id="ARBA00006581"/>
    </source>
</evidence>
<dbReference type="CDD" id="cd07557">
    <property type="entry name" value="trimeric_dUTPase"/>
    <property type="match status" value="1"/>
</dbReference>
<evidence type="ECO:0000256" key="3">
    <source>
        <dbReference type="ARBA" id="ARBA00022801"/>
    </source>
</evidence>
<dbReference type="PANTHER" id="PTHR11241">
    <property type="entry name" value="DEOXYURIDINE 5'-TRIPHOSPHATE NUCLEOTIDOHYDROLASE"/>
    <property type="match status" value="1"/>
</dbReference>
<dbReference type="KEGG" id="kbs:EPA93_36375"/>
<dbReference type="InterPro" id="IPR008181">
    <property type="entry name" value="dUTPase"/>
</dbReference>
<keyword evidence="4" id="KW-0546">Nucleotide metabolism</keyword>
<dbReference type="PANTHER" id="PTHR11241:SF0">
    <property type="entry name" value="DEOXYURIDINE 5'-TRIPHOSPHATE NUCLEOTIDOHYDROLASE"/>
    <property type="match status" value="1"/>
</dbReference>
<comment type="similarity">
    <text evidence="1">Belongs to the dUTPase family.</text>
</comment>
<evidence type="ECO:0000256" key="2">
    <source>
        <dbReference type="ARBA" id="ARBA00012379"/>
    </source>
</evidence>
<keyword evidence="3 7" id="KW-0378">Hydrolase</keyword>
<name>A0A4P6JZ54_KTERU</name>
<keyword evidence="8" id="KW-1185">Reference proteome</keyword>
<comment type="catalytic activity">
    <reaction evidence="5">
        <text>dUTP + H2O = dUMP + diphosphate + H(+)</text>
        <dbReference type="Rhea" id="RHEA:10248"/>
        <dbReference type="ChEBI" id="CHEBI:15377"/>
        <dbReference type="ChEBI" id="CHEBI:15378"/>
        <dbReference type="ChEBI" id="CHEBI:33019"/>
        <dbReference type="ChEBI" id="CHEBI:61555"/>
        <dbReference type="ChEBI" id="CHEBI:246422"/>
        <dbReference type="EC" id="3.6.1.23"/>
    </reaction>
</comment>
<dbReference type="InterPro" id="IPR033704">
    <property type="entry name" value="dUTPase_trimeric"/>
</dbReference>
<reference evidence="7 8" key="1">
    <citation type="submission" date="2019-01" db="EMBL/GenBank/DDBJ databases">
        <title>Ktedonosporobacter rubrisoli SCAWS-G2.</title>
        <authorList>
            <person name="Huang Y."/>
            <person name="Yan B."/>
        </authorList>
    </citation>
    <scope>NUCLEOTIDE SEQUENCE [LARGE SCALE GENOMIC DNA]</scope>
    <source>
        <strain evidence="7 8">SCAWS-G2</strain>
    </source>
</reference>
<dbReference type="EMBL" id="CP035758">
    <property type="protein sequence ID" value="QBD81158.1"/>
    <property type="molecule type" value="Genomic_DNA"/>
</dbReference>
<dbReference type="GO" id="GO:0000287">
    <property type="term" value="F:magnesium ion binding"/>
    <property type="evidence" value="ECO:0007669"/>
    <property type="project" value="InterPro"/>
</dbReference>
<evidence type="ECO:0000256" key="5">
    <source>
        <dbReference type="ARBA" id="ARBA00047686"/>
    </source>
</evidence>
<evidence type="ECO:0000313" key="8">
    <source>
        <dbReference type="Proteomes" id="UP000290365"/>
    </source>
</evidence>
<proteinExistence type="inferred from homology"/>
<organism evidence="7 8">
    <name type="scientific">Ktedonosporobacter rubrisoli</name>
    <dbReference type="NCBI Taxonomy" id="2509675"/>
    <lineage>
        <taxon>Bacteria</taxon>
        <taxon>Bacillati</taxon>
        <taxon>Chloroflexota</taxon>
        <taxon>Ktedonobacteria</taxon>
        <taxon>Ktedonobacterales</taxon>
        <taxon>Ktedonosporobacteraceae</taxon>
        <taxon>Ktedonosporobacter</taxon>
    </lineage>
</organism>
<dbReference type="GO" id="GO:0006226">
    <property type="term" value="P:dUMP biosynthetic process"/>
    <property type="evidence" value="ECO:0007669"/>
    <property type="project" value="InterPro"/>
</dbReference>
<gene>
    <name evidence="7" type="ORF">EPA93_36375</name>
</gene>
<dbReference type="AlphaFoldDB" id="A0A4P6JZ54"/>
<feature type="domain" description="dUTPase-like" evidence="6">
    <location>
        <begin position="20"/>
        <end position="148"/>
    </location>
</feature>
<dbReference type="Proteomes" id="UP000290365">
    <property type="component" value="Chromosome"/>
</dbReference>
<evidence type="ECO:0000313" key="7">
    <source>
        <dbReference type="EMBL" id="QBD81158.1"/>
    </source>
</evidence>
<evidence type="ECO:0000256" key="4">
    <source>
        <dbReference type="ARBA" id="ARBA00023080"/>
    </source>
</evidence>
<dbReference type="Pfam" id="PF00692">
    <property type="entry name" value="dUTPase"/>
    <property type="match status" value="1"/>
</dbReference>
<protein>
    <recommendedName>
        <fullName evidence="2">dUTP diphosphatase</fullName>
        <ecNumber evidence="2">3.6.1.23</ecNumber>
    </recommendedName>
</protein>
<dbReference type="RefSeq" id="WP_129892219.1">
    <property type="nucleotide sequence ID" value="NZ_CP035758.1"/>
</dbReference>